<evidence type="ECO:0000313" key="4">
    <source>
        <dbReference type="Proteomes" id="UP000596929"/>
    </source>
</evidence>
<comment type="caution">
    <text evidence="3">The sequence shown here is derived from an EMBL/GenBank/DDBJ whole genome shotgun (WGS) entry which is preliminary data.</text>
</comment>
<dbReference type="SUPFAM" id="SSF53756">
    <property type="entry name" value="UDP-Glycosyltransferase/glycogen phosphorylase"/>
    <property type="match status" value="1"/>
</dbReference>
<dbReference type="Proteomes" id="UP000596929">
    <property type="component" value="Unassembled WGS sequence"/>
</dbReference>
<organism evidence="3 4">
    <name type="scientific">Clostridium hominis</name>
    <dbReference type="NCBI Taxonomy" id="2763036"/>
    <lineage>
        <taxon>Bacteria</taxon>
        <taxon>Bacillati</taxon>
        <taxon>Bacillota</taxon>
        <taxon>Clostridia</taxon>
        <taxon>Eubacteriales</taxon>
        <taxon>Clostridiaceae</taxon>
        <taxon>Clostridium</taxon>
    </lineage>
</organism>
<accession>A0ABR7DBE4</accession>
<dbReference type="PANTHER" id="PTHR12526">
    <property type="entry name" value="GLYCOSYLTRANSFERASE"/>
    <property type="match status" value="1"/>
</dbReference>
<dbReference type="Pfam" id="PF13439">
    <property type="entry name" value="Glyco_transf_4"/>
    <property type="match status" value="1"/>
</dbReference>
<dbReference type="PANTHER" id="PTHR12526:SF630">
    <property type="entry name" value="GLYCOSYLTRANSFERASE"/>
    <property type="match status" value="1"/>
</dbReference>
<sequence>MNILFLYPNMNIGGAQKVVLDLVNEISNKTTSKVYLGTTKGKLLDRVNENVIVIDLPLNQKEKMVTSIKKIVKIVKENSIDIVHSHHRYTTSLIYLINLLMRKKVNIIHTEHSVYKNKNYINLRGKNIIAVSDMVKQNLISNGVKSENIFKIYNGVDNGKSTMIREEKHNNIFNIGVLARLSPEKGHIYLIKAVKNLINIGYKINLNLIGDGELKNELKKYVAETNMNQFVKFHGDKEDIYNEINKYDFFVLPSVQEGLPLSILEIMANSKIIICTDVGGNREIINNNTNGFIINKESIKELEEKIKYVIDNYEKLDYIEYNAKKTIESKFTIDNMILEHCKLYDKVLRRG</sequence>
<feature type="domain" description="Glycosyl transferase family 1" evidence="1">
    <location>
        <begin position="175"/>
        <end position="325"/>
    </location>
</feature>
<dbReference type="Gene3D" id="3.40.50.2000">
    <property type="entry name" value="Glycogen Phosphorylase B"/>
    <property type="match status" value="2"/>
</dbReference>
<dbReference type="RefSeq" id="WP_186859688.1">
    <property type="nucleotide sequence ID" value="NZ_JACOOO010000013.1"/>
</dbReference>
<dbReference type="CDD" id="cd03811">
    <property type="entry name" value="GT4_GT28_WabH-like"/>
    <property type="match status" value="1"/>
</dbReference>
<dbReference type="InterPro" id="IPR001296">
    <property type="entry name" value="Glyco_trans_1"/>
</dbReference>
<feature type="domain" description="Glycosyltransferase subfamily 4-like N-terminal" evidence="2">
    <location>
        <begin position="12"/>
        <end position="157"/>
    </location>
</feature>
<proteinExistence type="predicted"/>
<name>A0ABR7DBE4_9CLOT</name>
<evidence type="ECO:0000259" key="1">
    <source>
        <dbReference type="Pfam" id="PF00534"/>
    </source>
</evidence>
<protein>
    <submittedName>
        <fullName evidence="3">Glycosyltransferase</fullName>
    </submittedName>
</protein>
<dbReference type="InterPro" id="IPR028098">
    <property type="entry name" value="Glyco_trans_4-like_N"/>
</dbReference>
<gene>
    <name evidence="3" type="ORF">H8S20_07435</name>
</gene>
<reference evidence="3 4" key="1">
    <citation type="submission" date="2020-08" db="EMBL/GenBank/DDBJ databases">
        <title>Genome public.</title>
        <authorList>
            <person name="Liu C."/>
            <person name="Sun Q."/>
        </authorList>
    </citation>
    <scope>NUCLEOTIDE SEQUENCE [LARGE SCALE GENOMIC DNA]</scope>
    <source>
        <strain evidence="3 4">NSJ-6</strain>
    </source>
</reference>
<evidence type="ECO:0000313" key="3">
    <source>
        <dbReference type="EMBL" id="MBC5628719.1"/>
    </source>
</evidence>
<keyword evidence="4" id="KW-1185">Reference proteome</keyword>
<dbReference type="EMBL" id="JACOOO010000013">
    <property type="protein sequence ID" value="MBC5628719.1"/>
    <property type="molecule type" value="Genomic_DNA"/>
</dbReference>
<dbReference type="Pfam" id="PF00534">
    <property type="entry name" value="Glycos_transf_1"/>
    <property type="match status" value="1"/>
</dbReference>
<evidence type="ECO:0000259" key="2">
    <source>
        <dbReference type="Pfam" id="PF13439"/>
    </source>
</evidence>